<protein>
    <recommendedName>
        <fullName evidence="3">Ubiquitin fusion degradation protein 1</fullName>
    </recommendedName>
</protein>
<dbReference type="FunFam" id="2.40.40.50:FF:000001">
    <property type="entry name" value="Ubiquitin fusion degradation protein 1 homolog"/>
    <property type="match status" value="1"/>
</dbReference>
<dbReference type="InterPro" id="IPR055417">
    <property type="entry name" value="UFD1_N1"/>
</dbReference>
<evidence type="ECO:0000256" key="1">
    <source>
        <dbReference type="ARBA" id="ARBA00006043"/>
    </source>
</evidence>
<dbReference type="FunCoup" id="A0A5J5EQY9">
    <property type="interactions" value="1136"/>
</dbReference>
<dbReference type="Gene3D" id="2.40.40.50">
    <property type="entry name" value="Ubiquitin fusion degradation protein UFD1, N-terminal domain"/>
    <property type="match status" value="1"/>
</dbReference>
<dbReference type="GO" id="GO:0006511">
    <property type="term" value="P:ubiquitin-dependent protein catabolic process"/>
    <property type="evidence" value="ECO:0007669"/>
    <property type="project" value="InterPro"/>
</dbReference>
<reference evidence="7 8" key="1">
    <citation type="submission" date="2019-09" db="EMBL/GenBank/DDBJ databases">
        <title>Draft genome of the ectomycorrhizal ascomycete Sphaerosporella brunnea.</title>
        <authorList>
            <consortium name="DOE Joint Genome Institute"/>
            <person name="Benucci G.M."/>
            <person name="Marozzi G."/>
            <person name="Antonielli L."/>
            <person name="Sanchez S."/>
            <person name="Marco P."/>
            <person name="Wang X."/>
            <person name="Falini L.B."/>
            <person name="Barry K."/>
            <person name="Haridas S."/>
            <person name="Lipzen A."/>
            <person name="Labutti K."/>
            <person name="Grigoriev I.V."/>
            <person name="Murat C."/>
            <person name="Martin F."/>
            <person name="Albertini E."/>
            <person name="Donnini D."/>
            <person name="Bonito G."/>
        </authorList>
    </citation>
    <scope>NUCLEOTIDE SEQUENCE [LARGE SCALE GENOMIC DNA]</scope>
    <source>
        <strain evidence="7 8">Sb_GMNB300</strain>
    </source>
</reference>
<gene>
    <name evidence="7" type="ORF">FN846DRAFT_989381</name>
</gene>
<dbReference type="InParanoid" id="A0A5J5EQY9"/>
<evidence type="ECO:0000259" key="6">
    <source>
        <dbReference type="Pfam" id="PF24842"/>
    </source>
</evidence>
<sequence>MMSGYGIPGGGRGGPARRFDTYFRCYPIAVLDRKQLNYGGKILMPPSALEKLTRLHIAYPMVFELHNGRQQKMTHAGVLEFIAEEERVYLPHWMMQTLSLEPGDLLQIKSTDLPAGSFIKLQPQSMSFIKTISDPKAVLENALRNFSALTKGDKFQFLYNGEVFELAVLEVKPQNNSGAISCVETDLEVDFAPPLDYVEPVLIPTNTGSNTPGSVVAGGRVTAIIQEGSMGKRIGYSVLAATAVANASAFPGKSTRKAGPQPLRLPSGTLFFGYTIKPGKAGGDKEAQGKKQSMFSSGGGQTLRAAANNKRKHEEIKGKGDKSG</sequence>
<dbReference type="InterPro" id="IPR004854">
    <property type="entry name" value="Ufd1-like"/>
</dbReference>
<dbReference type="PANTHER" id="PTHR12555:SF13">
    <property type="entry name" value="UBIQUITIN RECOGNITION FACTOR IN ER-ASSOCIATED DEGRADATION PROTEIN 1"/>
    <property type="match status" value="1"/>
</dbReference>
<keyword evidence="8" id="KW-1185">Reference proteome</keyword>
<dbReference type="PANTHER" id="PTHR12555">
    <property type="entry name" value="UBIQUITIN FUSION DEGRADATON PROTEIN 1"/>
    <property type="match status" value="1"/>
</dbReference>
<comment type="caution">
    <text evidence="7">The sequence shown here is derived from an EMBL/GenBank/DDBJ whole genome shotgun (WGS) entry which is preliminary data.</text>
</comment>
<comment type="similarity">
    <text evidence="1">Belongs to the UFD1 family.</text>
</comment>
<keyword evidence="2" id="KW-0833">Ubl conjugation pathway</keyword>
<evidence type="ECO:0000256" key="2">
    <source>
        <dbReference type="ARBA" id="ARBA00022786"/>
    </source>
</evidence>
<dbReference type="Proteomes" id="UP000326924">
    <property type="component" value="Unassembled WGS sequence"/>
</dbReference>
<evidence type="ECO:0000259" key="5">
    <source>
        <dbReference type="Pfam" id="PF03152"/>
    </source>
</evidence>
<dbReference type="Gene3D" id="3.10.330.10">
    <property type="match status" value="1"/>
</dbReference>
<evidence type="ECO:0000256" key="3">
    <source>
        <dbReference type="ARBA" id="ARBA00074895"/>
    </source>
</evidence>
<organism evidence="7 8">
    <name type="scientific">Sphaerosporella brunnea</name>
    <dbReference type="NCBI Taxonomy" id="1250544"/>
    <lineage>
        <taxon>Eukaryota</taxon>
        <taxon>Fungi</taxon>
        <taxon>Dikarya</taxon>
        <taxon>Ascomycota</taxon>
        <taxon>Pezizomycotina</taxon>
        <taxon>Pezizomycetes</taxon>
        <taxon>Pezizales</taxon>
        <taxon>Pyronemataceae</taxon>
        <taxon>Sphaerosporella</taxon>
    </lineage>
</organism>
<dbReference type="GO" id="GO:0032182">
    <property type="term" value="F:ubiquitin-like protein binding"/>
    <property type="evidence" value="ECO:0007669"/>
    <property type="project" value="UniProtKB-ARBA"/>
</dbReference>
<dbReference type="Pfam" id="PF03152">
    <property type="entry name" value="UFD1_N1"/>
    <property type="match status" value="1"/>
</dbReference>
<dbReference type="GO" id="GO:0031593">
    <property type="term" value="F:polyubiquitin modification-dependent protein binding"/>
    <property type="evidence" value="ECO:0007669"/>
    <property type="project" value="TreeGrafter"/>
</dbReference>
<evidence type="ECO:0000313" key="8">
    <source>
        <dbReference type="Proteomes" id="UP000326924"/>
    </source>
</evidence>
<feature type="region of interest" description="Disordered" evidence="4">
    <location>
        <begin position="281"/>
        <end position="324"/>
    </location>
</feature>
<dbReference type="InterPro" id="IPR055418">
    <property type="entry name" value="UFD1_N2"/>
</dbReference>
<dbReference type="InterPro" id="IPR042299">
    <property type="entry name" value="Ufd1-like_Nn"/>
</dbReference>
<dbReference type="EMBL" id="VXIS01000159">
    <property type="protein sequence ID" value="KAA8900058.1"/>
    <property type="molecule type" value="Genomic_DNA"/>
</dbReference>
<feature type="domain" description="Ubiquitin fusion degradation protein UFD1 N-terminal subdomain 2" evidence="6">
    <location>
        <begin position="116"/>
        <end position="194"/>
    </location>
</feature>
<dbReference type="OrthoDB" id="422728at2759"/>
<evidence type="ECO:0000313" key="7">
    <source>
        <dbReference type="EMBL" id="KAA8900058.1"/>
    </source>
</evidence>
<dbReference type="AlphaFoldDB" id="A0A5J5EQY9"/>
<feature type="compositionally biased region" description="Basic and acidic residues" evidence="4">
    <location>
        <begin position="312"/>
        <end position="324"/>
    </location>
</feature>
<evidence type="ECO:0000256" key="4">
    <source>
        <dbReference type="SAM" id="MobiDB-lite"/>
    </source>
</evidence>
<dbReference type="Pfam" id="PF24842">
    <property type="entry name" value="UFD1_N2"/>
    <property type="match status" value="1"/>
</dbReference>
<accession>A0A5J5EQY9</accession>
<feature type="domain" description="Ubiquitin fusion degradation protein UFD1 N-terminal subdomain 1" evidence="5">
    <location>
        <begin position="19"/>
        <end position="114"/>
    </location>
</feature>
<dbReference type="GO" id="GO:0036503">
    <property type="term" value="P:ERAD pathway"/>
    <property type="evidence" value="ECO:0007669"/>
    <property type="project" value="TreeGrafter"/>
</dbReference>
<dbReference type="GO" id="GO:0034098">
    <property type="term" value="C:VCP-NPL4-UFD1 AAA ATPase complex"/>
    <property type="evidence" value="ECO:0007669"/>
    <property type="project" value="TreeGrafter"/>
</dbReference>
<proteinExistence type="inferred from homology"/>
<name>A0A5J5EQY9_9PEZI</name>